<gene>
    <name evidence="1" type="ORF">EV201_1277</name>
</gene>
<dbReference type="RefSeq" id="WP_130306622.1">
    <property type="nucleotide sequence ID" value="NZ_SHKN01000001.1"/>
</dbReference>
<comment type="caution">
    <text evidence="1">The sequence shown here is derived from an EMBL/GenBank/DDBJ whole genome shotgun (WGS) entry which is preliminary data.</text>
</comment>
<name>A0A4Q7VK75_9BACT</name>
<reference evidence="1 2" key="1">
    <citation type="submission" date="2019-02" db="EMBL/GenBank/DDBJ databases">
        <title>Genomic Encyclopedia of Type Strains, Phase IV (KMG-IV): sequencing the most valuable type-strain genomes for metagenomic binning, comparative biology and taxonomic classification.</title>
        <authorList>
            <person name="Goeker M."/>
        </authorList>
    </citation>
    <scope>NUCLEOTIDE SEQUENCE [LARGE SCALE GENOMIC DNA]</scope>
    <source>
        <strain evidence="1 2">DSM 28825</strain>
    </source>
</reference>
<keyword evidence="2" id="KW-1185">Reference proteome</keyword>
<dbReference type="Proteomes" id="UP000293562">
    <property type="component" value="Unassembled WGS sequence"/>
</dbReference>
<dbReference type="AlphaFoldDB" id="A0A4Q7VK75"/>
<proteinExistence type="predicted"/>
<evidence type="ECO:0000313" key="2">
    <source>
        <dbReference type="Proteomes" id="UP000293562"/>
    </source>
</evidence>
<organism evidence="1 2">
    <name type="scientific">Ancylomarina subtilis</name>
    <dbReference type="NCBI Taxonomy" id="1639035"/>
    <lineage>
        <taxon>Bacteria</taxon>
        <taxon>Pseudomonadati</taxon>
        <taxon>Bacteroidota</taxon>
        <taxon>Bacteroidia</taxon>
        <taxon>Marinilabiliales</taxon>
        <taxon>Marinifilaceae</taxon>
        <taxon>Ancylomarina</taxon>
    </lineage>
</organism>
<sequence length="140" mass="15849">MKWIDKLGNLLGGDLLTKAKDIIDECFTSEEEKNNFVLELEKQKLEGKTIDLEYISLQIEDVKSAREANVKIQQSENASWLAKNTPYIIDISLNIIFCASIVFAFITEDKELILFCLGMLTARFGDVVGFHRGSSSKVKR</sequence>
<accession>A0A4Q7VK75</accession>
<dbReference type="EMBL" id="SHKN01000001">
    <property type="protein sequence ID" value="RZT96636.1"/>
    <property type="molecule type" value="Genomic_DNA"/>
</dbReference>
<protein>
    <submittedName>
        <fullName evidence="1">Uncharacterized protein</fullName>
    </submittedName>
</protein>
<evidence type="ECO:0000313" key="1">
    <source>
        <dbReference type="EMBL" id="RZT96636.1"/>
    </source>
</evidence>